<dbReference type="Proteomes" id="UP001359485">
    <property type="component" value="Unassembled WGS sequence"/>
</dbReference>
<organism evidence="1 2">
    <name type="scientific">Polyplax serrata</name>
    <name type="common">Common mouse louse</name>
    <dbReference type="NCBI Taxonomy" id="468196"/>
    <lineage>
        <taxon>Eukaryota</taxon>
        <taxon>Metazoa</taxon>
        <taxon>Ecdysozoa</taxon>
        <taxon>Arthropoda</taxon>
        <taxon>Hexapoda</taxon>
        <taxon>Insecta</taxon>
        <taxon>Pterygota</taxon>
        <taxon>Neoptera</taxon>
        <taxon>Paraneoptera</taxon>
        <taxon>Psocodea</taxon>
        <taxon>Troctomorpha</taxon>
        <taxon>Phthiraptera</taxon>
        <taxon>Anoplura</taxon>
        <taxon>Polyplacidae</taxon>
        <taxon>Polyplax</taxon>
    </lineage>
</organism>
<protein>
    <submittedName>
        <fullName evidence="1">Uncharacterized protein</fullName>
    </submittedName>
</protein>
<name>A0ABR1B5L7_POLSC</name>
<comment type="caution">
    <text evidence="1">The sequence shown here is derived from an EMBL/GenBank/DDBJ whole genome shotgun (WGS) entry which is preliminary data.</text>
</comment>
<evidence type="ECO:0000313" key="2">
    <source>
        <dbReference type="Proteomes" id="UP001359485"/>
    </source>
</evidence>
<keyword evidence="2" id="KW-1185">Reference proteome</keyword>
<reference evidence="1 2" key="1">
    <citation type="submission" date="2023-09" db="EMBL/GenBank/DDBJ databases">
        <title>Genomes of two closely related lineages of the louse Polyplax serrata with different host specificities.</title>
        <authorList>
            <person name="Martinu J."/>
            <person name="Tarabai H."/>
            <person name="Stefka J."/>
            <person name="Hypsa V."/>
        </authorList>
    </citation>
    <scope>NUCLEOTIDE SEQUENCE [LARGE SCALE GENOMIC DNA]</scope>
    <source>
        <strain evidence="1">98ZLc_SE</strain>
    </source>
</reference>
<gene>
    <name evidence="1" type="ORF">RUM44_000490</name>
</gene>
<sequence length="99" mass="11052">MSSTHKVRAKKVSDDVKKCFKSLKKVKGKKAGEYGVNRKQNECNMNVEKDLFCLGMEKMVGLGNQENGIRRKEVVEDLIFSTQLQEERTSGLGDIGADA</sequence>
<evidence type="ECO:0000313" key="1">
    <source>
        <dbReference type="EMBL" id="KAK6635239.1"/>
    </source>
</evidence>
<accession>A0ABR1B5L7</accession>
<dbReference type="EMBL" id="JAWJWF010000003">
    <property type="protein sequence ID" value="KAK6635239.1"/>
    <property type="molecule type" value="Genomic_DNA"/>
</dbReference>
<proteinExistence type="predicted"/>